<dbReference type="EMBL" id="AP012273">
    <property type="protein sequence ID" value="BAO45206.1"/>
    <property type="molecule type" value="Genomic_DNA"/>
</dbReference>
<evidence type="ECO:0000256" key="1">
    <source>
        <dbReference type="ARBA" id="ARBA00022598"/>
    </source>
</evidence>
<accession>A0A7U6GKA4</accession>
<dbReference type="Pfam" id="PF00501">
    <property type="entry name" value="AMP-binding"/>
    <property type="match status" value="1"/>
</dbReference>
<dbReference type="AlphaFoldDB" id="A0A7U6GKA4"/>
<dbReference type="PANTHER" id="PTHR43767">
    <property type="entry name" value="LONG-CHAIN-FATTY-ACID--COA LIGASE"/>
    <property type="match status" value="1"/>
</dbReference>
<dbReference type="Gene3D" id="3.40.50.12780">
    <property type="entry name" value="N-terminal domain of ligase-like"/>
    <property type="match status" value="1"/>
</dbReference>
<reference evidence="3 4" key="1">
    <citation type="journal article" date="2014" name="PLoS ONE">
        <title>Physiological and genomic features of a novel sulfur-oxidizing gammaproteobacterium belonging to a previously uncultivated symbiotic lineage isolated from a hydrothermal vent.</title>
        <authorList>
            <person name="Nunoura T."/>
            <person name="Takaki Y."/>
            <person name="Kazama H."/>
            <person name="Kakuta J."/>
            <person name="Shimamura S."/>
            <person name="Makita H."/>
            <person name="Hirai M."/>
            <person name="Miyazaki M."/>
            <person name="Takai K."/>
        </authorList>
    </citation>
    <scope>NUCLEOTIDE SEQUENCE [LARGE SCALE GENOMIC DNA]</scope>
    <source>
        <strain evidence="3 4">Hiromi1</strain>
    </source>
</reference>
<dbReference type="GO" id="GO:0016874">
    <property type="term" value="F:ligase activity"/>
    <property type="evidence" value="ECO:0007669"/>
    <property type="project" value="UniProtKB-KW"/>
</dbReference>
<dbReference type="Gene3D" id="3.30.300.30">
    <property type="match status" value="1"/>
</dbReference>
<keyword evidence="1 3" id="KW-0436">Ligase</keyword>
<organism evidence="3 4">
    <name type="scientific">Thiolapillus brandeum</name>
    <dbReference type="NCBI Taxonomy" id="1076588"/>
    <lineage>
        <taxon>Bacteria</taxon>
        <taxon>Pseudomonadati</taxon>
        <taxon>Pseudomonadota</taxon>
        <taxon>Gammaproteobacteria</taxon>
        <taxon>Chromatiales</taxon>
        <taxon>Sedimenticolaceae</taxon>
        <taxon>Thiolapillus</taxon>
    </lineage>
</organism>
<dbReference type="KEGG" id="tbn:TBH_C2295"/>
<dbReference type="InterPro" id="IPR050237">
    <property type="entry name" value="ATP-dep_AMP-bd_enzyme"/>
</dbReference>
<dbReference type="Proteomes" id="UP000031631">
    <property type="component" value="Chromosome"/>
</dbReference>
<dbReference type="PROSITE" id="PS00455">
    <property type="entry name" value="AMP_BINDING"/>
    <property type="match status" value="1"/>
</dbReference>
<dbReference type="InterPro" id="IPR045851">
    <property type="entry name" value="AMP-bd_C_sf"/>
</dbReference>
<gene>
    <name evidence="3" type="ORF">TBH_C2295</name>
</gene>
<feature type="domain" description="AMP-dependent synthetase/ligase" evidence="2">
    <location>
        <begin position="9"/>
        <end position="344"/>
    </location>
</feature>
<dbReference type="RefSeq" id="WP_041068584.1">
    <property type="nucleotide sequence ID" value="NZ_AP012273.1"/>
</dbReference>
<keyword evidence="4" id="KW-1185">Reference proteome</keyword>
<name>A0A7U6GKA4_9GAMM</name>
<evidence type="ECO:0000313" key="4">
    <source>
        <dbReference type="Proteomes" id="UP000031631"/>
    </source>
</evidence>
<dbReference type="SUPFAM" id="SSF56801">
    <property type="entry name" value="Acetyl-CoA synthetase-like"/>
    <property type="match status" value="1"/>
</dbReference>
<evidence type="ECO:0000259" key="2">
    <source>
        <dbReference type="Pfam" id="PF00501"/>
    </source>
</evidence>
<dbReference type="InterPro" id="IPR042099">
    <property type="entry name" value="ANL_N_sf"/>
</dbReference>
<dbReference type="Pfam" id="PF23562">
    <property type="entry name" value="AMP-binding_C_3"/>
    <property type="match status" value="1"/>
</dbReference>
<dbReference type="InterPro" id="IPR000873">
    <property type="entry name" value="AMP-dep_synth/lig_dom"/>
</dbReference>
<sequence length="495" mass="53521">MSRILQALTRHARERGDEIAVEGDHEVLSWRRLEEEVGHLVDVMGGVSRLGLCMDNSPAWLVADLAALSRSVACVPVPAFFSPDQKQHVLKDACLDAVLSDDPNPADFPGKGWHGREIRLAGRKLTLARRFGQRPPPLPGIFKITYTSGTTGDPRGVRLGLEAMERVAESLCKLSGANAEDRALALLPLAILLENIGSLYVPILAGARMLLPSVGSLGLQGSGGVNPQLLGVSLKRLQPTAMIMPPQLLKLLMGLAQAGQLPDSFRFLAVGGAPLPASQVEQARELGLPVYQGYGLSEAVSVVAMNTPEASCSSSVGKVLPHCELRISPDGEILVRGALFRGYLHQEDWNPGDFLPTGDLGYLDPDGFLYVTGRRKNLIINAYGRNLSPEWLEAELLAEPCLAQGAVFGDGRPWLSAVLVPAPGVGEDAIDQALARINERLPDYARVLDYVVAREPFTPSNRLATSNGRPRRDAIHEQYRSQLDVLYQGEAVRVL</sequence>
<dbReference type="InterPro" id="IPR020845">
    <property type="entry name" value="AMP-binding_CS"/>
</dbReference>
<proteinExistence type="predicted"/>
<evidence type="ECO:0000313" key="3">
    <source>
        <dbReference type="EMBL" id="BAO45206.1"/>
    </source>
</evidence>
<dbReference type="PANTHER" id="PTHR43767:SF8">
    <property type="entry name" value="LONG-CHAIN-FATTY-ACID--COA LIGASE"/>
    <property type="match status" value="1"/>
</dbReference>
<dbReference type="OrthoDB" id="9803968at2"/>
<protein>
    <submittedName>
        <fullName evidence="3">AMP-dependent synthetase / ligase</fullName>
    </submittedName>
</protein>